<dbReference type="InterPro" id="IPR013083">
    <property type="entry name" value="Znf_RING/FYVE/PHD"/>
</dbReference>
<reference evidence="4" key="1">
    <citation type="journal article" date="2020" name="Stud. Mycol.">
        <title>101 Dothideomycetes genomes: a test case for predicting lifestyles and emergence of pathogens.</title>
        <authorList>
            <person name="Haridas S."/>
            <person name="Albert R."/>
            <person name="Binder M."/>
            <person name="Bloem J."/>
            <person name="Labutti K."/>
            <person name="Salamov A."/>
            <person name="Andreopoulos B."/>
            <person name="Baker S."/>
            <person name="Barry K."/>
            <person name="Bills G."/>
            <person name="Bluhm B."/>
            <person name="Cannon C."/>
            <person name="Castanera R."/>
            <person name="Culley D."/>
            <person name="Daum C."/>
            <person name="Ezra D."/>
            <person name="Gonzalez J."/>
            <person name="Henrissat B."/>
            <person name="Kuo A."/>
            <person name="Liang C."/>
            <person name="Lipzen A."/>
            <person name="Lutzoni F."/>
            <person name="Magnuson J."/>
            <person name="Mondo S."/>
            <person name="Nolan M."/>
            <person name="Ohm R."/>
            <person name="Pangilinan J."/>
            <person name="Park H.-J."/>
            <person name="Ramirez L."/>
            <person name="Alfaro M."/>
            <person name="Sun H."/>
            <person name="Tritt A."/>
            <person name="Yoshinaga Y."/>
            <person name="Zwiers L.-H."/>
            <person name="Turgeon B."/>
            <person name="Goodwin S."/>
            <person name="Spatafora J."/>
            <person name="Crous P."/>
            <person name="Grigoriev I."/>
        </authorList>
    </citation>
    <scope>NUCLEOTIDE SEQUENCE</scope>
    <source>
        <strain evidence="4">CBS 123094</strain>
    </source>
</reference>
<feature type="compositionally biased region" description="Basic and acidic residues" evidence="2">
    <location>
        <begin position="207"/>
        <end position="244"/>
    </location>
</feature>
<keyword evidence="1" id="KW-0862">Zinc</keyword>
<sequence>MPRLPNRETFYDSLFPSELPLLPSETCPLCDQHFIPTAPAYTNDLCWETCVYHQSCIFGWVAQFGQTTCPVCRTEMFREEKDHTGPGYTTPLALRVWPTGSTAKERVGNEAKVGKIERSSRAGKKAYVEPELGRRLPGLTAWVTEDLRQEWRERSRHIGEMKDEGDGEKIGDRERTLKAERKAYVEPQLGSRLPVLTAWATEDLRRPREGWEKERSGQTGEKEMEMEMEKVEREGGGERRDKKPEKKKKRGEGEAGKALDIEDIQMWLESSGWGR</sequence>
<evidence type="ECO:0000259" key="3">
    <source>
        <dbReference type="PROSITE" id="PS50089"/>
    </source>
</evidence>
<dbReference type="PROSITE" id="PS50089">
    <property type="entry name" value="ZF_RING_2"/>
    <property type="match status" value="1"/>
</dbReference>
<keyword evidence="1" id="KW-0863">Zinc-finger</keyword>
<dbReference type="InterPro" id="IPR001841">
    <property type="entry name" value="Znf_RING"/>
</dbReference>
<dbReference type="Proteomes" id="UP000799779">
    <property type="component" value="Unassembled WGS sequence"/>
</dbReference>
<proteinExistence type="predicted"/>
<gene>
    <name evidence="4" type="ORF">P154DRAFT_604307</name>
</gene>
<dbReference type="GO" id="GO:0008270">
    <property type="term" value="F:zinc ion binding"/>
    <property type="evidence" value="ECO:0007669"/>
    <property type="project" value="UniProtKB-KW"/>
</dbReference>
<evidence type="ECO:0000313" key="5">
    <source>
        <dbReference type="Proteomes" id="UP000799779"/>
    </source>
</evidence>
<feature type="region of interest" description="Disordered" evidence="2">
    <location>
        <begin position="207"/>
        <end position="262"/>
    </location>
</feature>
<dbReference type="EMBL" id="ML977605">
    <property type="protein sequence ID" value="KAF1998316.1"/>
    <property type="molecule type" value="Genomic_DNA"/>
</dbReference>
<dbReference type="AlphaFoldDB" id="A0A6A5WKW9"/>
<name>A0A6A5WKW9_9PLEO</name>
<organism evidence="4 5">
    <name type="scientific">Amniculicola lignicola CBS 123094</name>
    <dbReference type="NCBI Taxonomy" id="1392246"/>
    <lineage>
        <taxon>Eukaryota</taxon>
        <taxon>Fungi</taxon>
        <taxon>Dikarya</taxon>
        <taxon>Ascomycota</taxon>
        <taxon>Pezizomycotina</taxon>
        <taxon>Dothideomycetes</taxon>
        <taxon>Pleosporomycetidae</taxon>
        <taxon>Pleosporales</taxon>
        <taxon>Amniculicolaceae</taxon>
        <taxon>Amniculicola</taxon>
    </lineage>
</organism>
<feature type="domain" description="RING-type" evidence="3">
    <location>
        <begin position="27"/>
        <end position="73"/>
    </location>
</feature>
<feature type="compositionally biased region" description="Basic and acidic residues" evidence="2">
    <location>
        <begin position="251"/>
        <end position="260"/>
    </location>
</feature>
<dbReference type="SUPFAM" id="SSF57850">
    <property type="entry name" value="RING/U-box"/>
    <property type="match status" value="1"/>
</dbReference>
<dbReference type="Gene3D" id="3.30.40.10">
    <property type="entry name" value="Zinc/RING finger domain, C3HC4 (zinc finger)"/>
    <property type="match status" value="1"/>
</dbReference>
<protein>
    <recommendedName>
        <fullName evidence="3">RING-type domain-containing protein</fullName>
    </recommendedName>
</protein>
<accession>A0A6A5WKW9</accession>
<evidence type="ECO:0000256" key="1">
    <source>
        <dbReference type="PROSITE-ProRule" id="PRU00175"/>
    </source>
</evidence>
<keyword evidence="5" id="KW-1185">Reference proteome</keyword>
<keyword evidence="1" id="KW-0479">Metal-binding</keyword>
<evidence type="ECO:0000313" key="4">
    <source>
        <dbReference type="EMBL" id="KAF1998316.1"/>
    </source>
</evidence>
<evidence type="ECO:0000256" key="2">
    <source>
        <dbReference type="SAM" id="MobiDB-lite"/>
    </source>
</evidence>